<keyword evidence="3" id="KW-1185">Reference proteome</keyword>
<organism evidence="2 3">
    <name type="scientific">Streptomyces kronopolitis</name>
    <dbReference type="NCBI Taxonomy" id="1612435"/>
    <lineage>
        <taxon>Bacteria</taxon>
        <taxon>Bacillati</taxon>
        <taxon>Actinomycetota</taxon>
        <taxon>Actinomycetes</taxon>
        <taxon>Kitasatosporales</taxon>
        <taxon>Streptomycetaceae</taxon>
        <taxon>Streptomyces</taxon>
    </lineage>
</organism>
<accession>A0ABQ2JMN4</accession>
<dbReference type="EMBL" id="BMND01000014">
    <property type="protein sequence ID" value="GGN48613.1"/>
    <property type="molecule type" value="Genomic_DNA"/>
</dbReference>
<dbReference type="Proteomes" id="UP000600080">
    <property type="component" value="Unassembled WGS sequence"/>
</dbReference>
<evidence type="ECO:0000256" key="1">
    <source>
        <dbReference type="SAM" id="MobiDB-lite"/>
    </source>
</evidence>
<evidence type="ECO:0000313" key="3">
    <source>
        <dbReference type="Proteomes" id="UP000600080"/>
    </source>
</evidence>
<feature type="compositionally biased region" description="Low complexity" evidence="1">
    <location>
        <begin position="89"/>
        <end position="110"/>
    </location>
</feature>
<feature type="compositionally biased region" description="Basic and acidic residues" evidence="1">
    <location>
        <begin position="75"/>
        <end position="86"/>
    </location>
</feature>
<comment type="caution">
    <text evidence="2">The sequence shown here is derived from an EMBL/GenBank/DDBJ whole genome shotgun (WGS) entry which is preliminary data.</text>
</comment>
<evidence type="ECO:0000313" key="2">
    <source>
        <dbReference type="EMBL" id="GGN48613.1"/>
    </source>
</evidence>
<proteinExistence type="predicted"/>
<protein>
    <submittedName>
        <fullName evidence="2">Uncharacterized protein</fullName>
    </submittedName>
</protein>
<gene>
    <name evidence="2" type="ORF">GCM10012285_35860</name>
</gene>
<feature type="region of interest" description="Disordered" evidence="1">
    <location>
        <begin position="63"/>
        <end position="126"/>
    </location>
</feature>
<reference evidence="3" key="1">
    <citation type="journal article" date="2019" name="Int. J. Syst. Evol. Microbiol.">
        <title>The Global Catalogue of Microorganisms (GCM) 10K type strain sequencing project: providing services to taxonomists for standard genome sequencing and annotation.</title>
        <authorList>
            <consortium name="The Broad Institute Genomics Platform"/>
            <consortium name="The Broad Institute Genome Sequencing Center for Infectious Disease"/>
            <person name="Wu L."/>
            <person name="Ma J."/>
        </authorList>
    </citation>
    <scope>NUCLEOTIDE SEQUENCE [LARGE SCALE GENOMIC DNA]</scope>
    <source>
        <strain evidence="3">CGMCC 4.7323</strain>
    </source>
</reference>
<sequence length="135" mass="13598">MTGTPSAAARRAFAEPAEASLVTSTLVCRLTDVIMFSPAAADRATSSVRGMSVSPVTATFMPCASGPPGASRPGLRKEHGAFDCRGRNRGSCRGGQSTNGSGSPSRAASRSEARNTPASTRVSSSASCALCCGTP</sequence>
<name>A0ABQ2JMN4_9ACTN</name>
<feature type="compositionally biased region" description="Polar residues" evidence="1">
    <location>
        <begin position="116"/>
        <end position="126"/>
    </location>
</feature>